<proteinExistence type="predicted"/>
<accession>A0A170PLT0</accession>
<feature type="transmembrane region" description="Helical" evidence="1">
    <location>
        <begin position="60"/>
        <end position="80"/>
    </location>
</feature>
<keyword evidence="1" id="KW-1133">Transmembrane helix</keyword>
<name>A0A170PLT0_9ZZZZ</name>
<feature type="transmembrane region" description="Helical" evidence="1">
    <location>
        <begin position="100"/>
        <end position="115"/>
    </location>
</feature>
<keyword evidence="1" id="KW-0472">Membrane</keyword>
<sequence>MSAVVLLIASLALAWLARPRTGWSGEQAALFCSGLVGSGASTWELLTLAVPALSSTEANYLLASLCQYAAFPLLLLVAAIQGLQKTGYTDAELLRWDRVIWGRILLVVCVIYVLMQRSHNLVLLDNAVILLGCFAAIVWLIAASKGNARRINVVFAITFLSLTASYFTQLLPMQWLIPLSFASTWGMIYPQSLSTLK</sequence>
<dbReference type="AlphaFoldDB" id="A0A170PLT0"/>
<evidence type="ECO:0000256" key="1">
    <source>
        <dbReference type="SAM" id="Phobius"/>
    </source>
</evidence>
<feature type="transmembrane region" description="Helical" evidence="1">
    <location>
        <begin position="153"/>
        <end position="177"/>
    </location>
</feature>
<reference evidence="2" key="1">
    <citation type="submission" date="2015-10" db="EMBL/GenBank/DDBJ databases">
        <authorList>
            <person name="Gilbert D.G."/>
        </authorList>
    </citation>
    <scope>NUCLEOTIDE SEQUENCE</scope>
</reference>
<dbReference type="EMBL" id="CZQC01000053">
    <property type="protein sequence ID" value="CUS41792.1"/>
    <property type="molecule type" value="Genomic_DNA"/>
</dbReference>
<protein>
    <submittedName>
        <fullName evidence="2">Uncharacterized protein</fullName>
    </submittedName>
</protein>
<organism evidence="2">
    <name type="scientific">hydrothermal vent metagenome</name>
    <dbReference type="NCBI Taxonomy" id="652676"/>
    <lineage>
        <taxon>unclassified sequences</taxon>
        <taxon>metagenomes</taxon>
        <taxon>ecological metagenomes</taxon>
    </lineage>
</organism>
<feature type="transmembrane region" description="Helical" evidence="1">
    <location>
        <begin position="121"/>
        <end position="141"/>
    </location>
</feature>
<keyword evidence="1" id="KW-0812">Transmembrane</keyword>
<gene>
    <name evidence="2" type="ORF">MGWOODY_Tha1517</name>
</gene>
<evidence type="ECO:0000313" key="2">
    <source>
        <dbReference type="EMBL" id="CUS41792.1"/>
    </source>
</evidence>